<name>Q0IF02_AEDAE</name>
<gene>
    <name evidence="1" type="ORF">AaeL_AAEL007425</name>
</gene>
<evidence type="ECO:0000313" key="2">
    <source>
        <dbReference type="Proteomes" id="UP000682892"/>
    </source>
</evidence>
<dbReference type="Proteomes" id="UP000682892">
    <property type="component" value="Unassembled WGS sequence"/>
</dbReference>
<protein>
    <submittedName>
        <fullName evidence="1">AAEL007425-PA</fullName>
    </submittedName>
</protein>
<dbReference type="AlphaFoldDB" id="Q0IF02"/>
<reference evidence="1" key="1">
    <citation type="submission" date="2005-10" db="EMBL/GenBank/DDBJ databases">
        <authorList>
            <person name="Loftus B.J."/>
            <person name="Nene V.M."/>
            <person name="Hannick L.I."/>
            <person name="Bidwell S."/>
            <person name="Haas B."/>
            <person name="Amedeo P."/>
            <person name="Orvis J."/>
            <person name="Wortman J.R."/>
            <person name="White O.R."/>
            <person name="Salzberg S."/>
            <person name="Shumway M."/>
            <person name="Koo H."/>
            <person name="Zhao Y."/>
            <person name="Holmes M."/>
            <person name="Miller J."/>
            <person name="Schatz M."/>
            <person name="Pop M."/>
            <person name="Pai G."/>
            <person name="Utterback T."/>
            <person name="Rogers Y.-H."/>
            <person name="Kravitz S."/>
            <person name="Fraser C.M."/>
        </authorList>
    </citation>
    <scope>NUCLEOTIDE SEQUENCE</scope>
    <source>
        <strain evidence="1">Liverpool</strain>
    </source>
</reference>
<reference evidence="1" key="3">
    <citation type="submission" date="2012-09" db="EMBL/GenBank/DDBJ databases">
        <authorList>
            <consortium name="VectorBase"/>
        </authorList>
    </citation>
    <scope>NUCLEOTIDE SEQUENCE</scope>
    <source>
        <strain evidence="1">Liverpool</strain>
    </source>
</reference>
<dbReference type="EMBL" id="CH477440">
    <property type="protein sequence ID" value="EAT40879.1"/>
    <property type="molecule type" value="Genomic_DNA"/>
</dbReference>
<dbReference type="PaxDb" id="7159-AAEL007425-PA"/>
<dbReference type="HOGENOM" id="CLU_2199131_0_0_1"/>
<evidence type="ECO:0000313" key="1">
    <source>
        <dbReference type="EMBL" id="EAT40879.1"/>
    </source>
</evidence>
<organism evidence="1 2">
    <name type="scientific">Aedes aegypti</name>
    <name type="common">Yellowfever mosquito</name>
    <name type="synonym">Culex aegypti</name>
    <dbReference type="NCBI Taxonomy" id="7159"/>
    <lineage>
        <taxon>Eukaryota</taxon>
        <taxon>Metazoa</taxon>
        <taxon>Ecdysozoa</taxon>
        <taxon>Arthropoda</taxon>
        <taxon>Hexapoda</taxon>
        <taxon>Insecta</taxon>
        <taxon>Pterygota</taxon>
        <taxon>Neoptera</taxon>
        <taxon>Endopterygota</taxon>
        <taxon>Diptera</taxon>
        <taxon>Nematocera</taxon>
        <taxon>Culicoidea</taxon>
        <taxon>Culicidae</taxon>
        <taxon>Culicinae</taxon>
        <taxon>Aedini</taxon>
        <taxon>Aedes</taxon>
        <taxon>Stegomyia</taxon>
    </lineage>
</organism>
<sequence>MVHSGAYLSHYLLRPPPSSSAISQLYSTAINASSCRCRKTTVFRKATDTSAPLLKYRNSSIQIVVAAEKELRSLDLYLRKLAKAVSSTLERDSICKAQLLLLDQSRLG</sequence>
<proteinExistence type="predicted"/>
<reference evidence="1" key="2">
    <citation type="journal article" date="2007" name="Science">
        <title>Genome sequence of Aedes aegypti, a major arbovirus vector.</title>
        <authorList>
            <person name="Nene V."/>
            <person name="Wortman J.R."/>
            <person name="Lawson D."/>
            <person name="Haas B."/>
            <person name="Kodira C."/>
            <person name="Tu Z.J."/>
            <person name="Loftus B."/>
            <person name="Xi Z."/>
            <person name="Megy K."/>
            <person name="Grabherr M."/>
            <person name="Ren Q."/>
            <person name="Zdobnov E.M."/>
            <person name="Lobo N.F."/>
            <person name="Campbell K.S."/>
            <person name="Brown S.E."/>
            <person name="Bonaldo M.F."/>
            <person name="Zhu J."/>
            <person name="Sinkins S.P."/>
            <person name="Hogenkamp D.G."/>
            <person name="Amedeo P."/>
            <person name="Arensburger P."/>
            <person name="Atkinson P.W."/>
            <person name="Bidwell S."/>
            <person name="Biedler J."/>
            <person name="Birney E."/>
            <person name="Bruggner R.V."/>
            <person name="Costas J."/>
            <person name="Coy M.R."/>
            <person name="Crabtree J."/>
            <person name="Crawford M."/>
            <person name="Debruyn B."/>
            <person name="Decaprio D."/>
            <person name="Eiglmeier K."/>
            <person name="Eisenstadt E."/>
            <person name="El-Dorry H."/>
            <person name="Gelbart W.M."/>
            <person name="Gomes S.L."/>
            <person name="Hammond M."/>
            <person name="Hannick L.I."/>
            <person name="Hogan J.R."/>
            <person name="Holmes M.H."/>
            <person name="Jaffe D."/>
            <person name="Johnston J.S."/>
            <person name="Kennedy R.C."/>
            <person name="Koo H."/>
            <person name="Kravitz S."/>
            <person name="Kriventseva E.V."/>
            <person name="Kulp D."/>
            <person name="Labutti K."/>
            <person name="Lee E."/>
            <person name="Li S."/>
            <person name="Lovin D.D."/>
            <person name="Mao C."/>
            <person name="Mauceli E."/>
            <person name="Menck C.F."/>
            <person name="Miller J.R."/>
            <person name="Montgomery P."/>
            <person name="Mori A."/>
            <person name="Nascimento A.L."/>
            <person name="Naveira H.F."/>
            <person name="Nusbaum C."/>
            <person name="O'leary S."/>
            <person name="Orvis J."/>
            <person name="Pertea M."/>
            <person name="Quesneville H."/>
            <person name="Reidenbach K.R."/>
            <person name="Rogers Y.H."/>
            <person name="Roth C.W."/>
            <person name="Schneider J.R."/>
            <person name="Schatz M."/>
            <person name="Shumway M."/>
            <person name="Stanke M."/>
            <person name="Stinson E.O."/>
            <person name="Tubio J.M."/>
            <person name="Vanzee J.P."/>
            <person name="Verjovski-Almeida S."/>
            <person name="Werner D."/>
            <person name="White O."/>
            <person name="Wyder S."/>
            <person name="Zeng Q."/>
            <person name="Zhao Q."/>
            <person name="Zhao Y."/>
            <person name="Hill C.A."/>
            <person name="Raikhel A.S."/>
            <person name="Soares M.B."/>
            <person name="Knudson D.L."/>
            <person name="Lee N.H."/>
            <person name="Galagan J."/>
            <person name="Salzberg S.L."/>
            <person name="Paulsen I.T."/>
            <person name="Dimopoulos G."/>
            <person name="Collins F.H."/>
            <person name="Birren B."/>
            <person name="Fraser-Liggett C.M."/>
            <person name="Severson D.W."/>
        </authorList>
    </citation>
    <scope>NUCLEOTIDE SEQUENCE [LARGE SCALE GENOMIC DNA]</scope>
    <source>
        <strain evidence="1">Liverpool</strain>
    </source>
</reference>
<accession>Q0IF02</accession>